<accession>A0A9R1VV98</accession>
<gene>
    <name evidence="2" type="ORF">LSAT_V11C400222650</name>
</gene>
<feature type="region of interest" description="Disordered" evidence="1">
    <location>
        <begin position="129"/>
        <end position="237"/>
    </location>
</feature>
<dbReference type="AlphaFoldDB" id="A0A9R1VV98"/>
<feature type="compositionally biased region" description="Polar residues" evidence="1">
    <location>
        <begin position="190"/>
        <end position="201"/>
    </location>
</feature>
<evidence type="ECO:0000313" key="3">
    <source>
        <dbReference type="Proteomes" id="UP000235145"/>
    </source>
</evidence>
<evidence type="ECO:0000256" key="1">
    <source>
        <dbReference type="SAM" id="MobiDB-lite"/>
    </source>
</evidence>
<dbReference type="Proteomes" id="UP000235145">
    <property type="component" value="Unassembled WGS sequence"/>
</dbReference>
<organism evidence="2 3">
    <name type="scientific">Lactuca sativa</name>
    <name type="common">Garden lettuce</name>
    <dbReference type="NCBI Taxonomy" id="4236"/>
    <lineage>
        <taxon>Eukaryota</taxon>
        <taxon>Viridiplantae</taxon>
        <taxon>Streptophyta</taxon>
        <taxon>Embryophyta</taxon>
        <taxon>Tracheophyta</taxon>
        <taxon>Spermatophyta</taxon>
        <taxon>Magnoliopsida</taxon>
        <taxon>eudicotyledons</taxon>
        <taxon>Gunneridae</taxon>
        <taxon>Pentapetalae</taxon>
        <taxon>asterids</taxon>
        <taxon>campanulids</taxon>
        <taxon>Asterales</taxon>
        <taxon>Asteraceae</taxon>
        <taxon>Cichorioideae</taxon>
        <taxon>Cichorieae</taxon>
        <taxon>Lactucinae</taxon>
        <taxon>Lactuca</taxon>
    </lineage>
</organism>
<dbReference type="EMBL" id="NBSK02000004">
    <property type="protein sequence ID" value="KAJ0211572.1"/>
    <property type="molecule type" value="Genomic_DNA"/>
</dbReference>
<evidence type="ECO:0000313" key="2">
    <source>
        <dbReference type="EMBL" id="KAJ0211572.1"/>
    </source>
</evidence>
<reference evidence="2 3" key="1">
    <citation type="journal article" date="2017" name="Nat. Commun.">
        <title>Genome assembly with in vitro proximity ligation data and whole-genome triplication in lettuce.</title>
        <authorList>
            <person name="Reyes-Chin-Wo S."/>
            <person name="Wang Z."/>
            <person name="Yang X."/>
            <person name="Kozik A."/>
            <person name="Arikit S."/>
            <person name="Song C."/>
            <person name="Xia L."/>
            <person name="Froenicke L."/>
            <person name="Lavelle D.O."/>
            <person name="Truco M.J."/>
            <person name="Xia R."/>
            <person name="Zhu S."/>
            <person name="Xu C."/>
            <person name="Xu H."/>
            <person name="Xu X."/>
            <person name="Cox K."/>
            <person name="Korf I."/>
            <person name="Meyers B.C."/>
            <person name="Michelmore R.W."/>
        </authorList>
    </citation>
    <scope>NUCLEOTIDE SEQUENCE [LARGE SCALE GENOMIC DNA]</scope>
    <source>
        <strain evidence="3">cv. Salinas</strain>
        <tissue evidence="2">Seedlings</tissue>
    </source>
</reference>
<proteinExistence type="predicted"/>
<protein>
    <submittedName>
        <fullName evidence="2">Uncharacterized protein</fullName>
    </submittedName>
</protein>
<sequence>MSEISVEDEVDCSKFMKHETENEKPLISEKSFEFARLSKEQKPKLKEKALVYQKVQTVPNQVYAVTGVTQRQMAKLRIIVDKDNAEGCEDYFWSAPIDNADETVGVSDKTTWRVKGRYLLEPINKPSIFDIPSSSGTKDVPEEPMVEPDVPIKREEPKSCLGPEPTFGPRPRLGPRPRFGPQPRFGPNPSNGSSKSQVETNSLKDIKGKEKLVSDPEKENKKSSSKPRKIRTPTDTLKFKEDKTKIKVYTIKRKDETTLIKRTFLVDISTVIPFSMKNSPGPKKLWVPKSA</sequence>
<feature type="compositionally biased region" description="Basic and acidic residues" evidence="1">
    <location>
        <begin position="202"/>
        <end position="222"/>
    </location>
</feature>
<name>A0A9R1VV98_LACSA</name>
<feature type="compositionally biased region" description="Pro residues" evidence="1">
    <location>
        <begin position="166"/>
        <end position="186"/>
    </location>
</feature>
<keyword evidence="3" id="KW-1185">Reference proteome</keyword>
<comment type="caution">
    <text evidence="2">The sequence shown here is derived from an EMBL/GenBank/DDBJ whole genome shotgun (WGS) entry which is preliminary data.</text>
</comment>